<dbReference type="PANTHER" id="PTHR43798">
    <property type="entry name" value="MONOACYLGLYCEROL LIPASE"/>
    <property type="match status" value="1"/>
</dbReference>
<evidence type="ECO:0000313" key="3">
    <source>
        <dbReference type="EMBL" id="MBF9197298.1"/>
    </source>
</evidence>
<dbReference type="RefSeq" id="WP_196264662.1">
    <property type="nucleotide sequence ID" value="NZ_JADQDN010000007.1"/>
</dbReference>
<reference evidence="3 4" key="1">
    <citation type="submission" date="2020-11" db="EMBL/GenBank/DDBJ databases">
        <authorList>
            <person name="Kim M.K."/>
        </authorList>
    </citation>
    <scope>NUCLEOTIDE SEQUENCE [LARGE SCALE GENOMIC DNA]</scope>
    <source>
        <strain evidence="3 4">BT290</strain>
    </source>
</reference>
<dbReference type="Gene3D" id="3.40.50.1820">
    <property type="entry name" value="alpha/beta hydrolase"/>
    <property type="match status" value="1"/>
</dbReference>
<feature type="domain" description="AB hydrolase-1" evidence="2">
    <location>
        <begin position="22"/>
        <end position="258"/>
    </location>
</feature>
<keyword evidence="4" id="KW-1185">Reference proteome</keyword>
<comment type="caution">
    <text evidence="3">The sequence shown here is derived from an EMBL/GenBank/DDBJ whole genome shotgun (WGS) entry which is preliminary data.</text>
</comment>
<name>A0ABS0HV03_9HYPH</name>
<dbReference type="EMBL" id="JADQDN010000007">
    <property type="protein sequence ID" value="MBF9197298.1"/>
    <property type="molecule type" value="Genomic_DNA"/>
</dbReference>
<accession>A0ABS0HV03</accession>
<evidence type="ECO:0000313" key="4">
    <source>
        <dbReference type="Proteomes" id="UP000611708"/>
    </source>
</evidence>
<dbReference type="SUPFAM" id="SSF53474">
    <property type="entry name" value="alpha/beta-Hydrolases"/>
    <property type="match status" value="1"/>
</dbReference>
<dbReference type="InterPro" id="IPR000073">
    <property type="entry name" value="AB_hydrolase_1"/>
</dbReference>
<sequence length="293" mass="32740">MAFATTSDGIRLFYESTGAGTPIVFVHEFGGNHWSWEPQVSYFSRRHQCITFSARGYPPSDIPEDVEKYSQARATDDIIDVMNAAGVKKAHLVGLSMGAFACLHAALRYPDRIRSAVVAGAGYGSEKEHQEFFRRNSEHVALGFEKRGARAFATVYGESASRVQFQEKDPRGWQLFVERLAQHSDKGAANTMRGVQMRRPSLYDLKAELVVLEVPMLIVVGDEDDHSIQPSIFLKRAAPRSGLAMLPKSGHTLNLEEPALFNQLLTEFLTRVEAGRWVARDARADPRQIMRAD</sequence>
<dbReference type="GO" id="GO:0016787">
    <property type="term" value="F:hydrolase activity"/>
    <property type="evidence" value="ECO:0007669"/>
    <property type="project" value="UniProtKB-KW"/>
</dbReference>
<dbReference type="PANTHER" id="PTHR43798:SF31">
    <property type="entry name" value="AB HYDROLASE SUPERFAMILY PROTEIN YCLE"/>
    <property type="match status" value="1"/>
</dbReference>
<dbReference type="Pfam" id="PF00561">
    <property type="entry name" value="Abhydrolase_1"/>
    <property type="match status" value="1"/>
</dbReference>
<evidence type="ECO:0000259" key="2">
    <source>
        <dbReference type="Pfam" id="PF00561"/>
    </source>
</evidence>
<organism evidence="3 4">
    <name type="scientific">Microvirga terrestris</name>
    <dbReference type="NCBI Taxonomy" id="2791024"/>
    <lineage>
        <taxon>Bacteria</taxon>
        <taxon>Pseudomonadati</taxon>
        <taxon>Pseudomonadota</taxon>
        <taxon>Alphaproteobacteria</taxon>
        <taxon>Hyphomicrobiales</taxon>
        <taxon>Methylobacteriaceae</taxon>
        <taxon>Microvirga</taxon>
    </lineage>
</organism>
<proteinExistence type="predicted"/>
<keyword evidence="1 3" id="KW-0378">Hydrolase</keyword>
<protein>
    <submittedName>
        <fullName evidence="3">Alpha/beta hydrolase</fullName>
    </submittedName>
</protein>
<gene>
    <name evidence="3" type="ORF">I2H36_14725</name>
</gene>
<evidence type="ECO:0000256" key="1">
    <source>
        <dbReference type="ARBA" id="ARBA00022801"/>
    </source>
</evidence>
<dbReference type="InterPro" id="IPR050266">
    <property type="entry name" value="AB_hydrolase_sf"/>
</dbReference>
<dbReference type="InterPro" id="IPR029058">
    <property type="entry name" value="AB_hydrolase_fold"/>
</dbReference>
<dbReference type="Proteomes" id="UP000611708">
    <property type="component" value="Unassembled WGS sequence"/>
</dbReference>